<evidence type="ECO:0000256" key="1">
    <source>
        <dbReference type="ARBA" id="ARBA00023125"/>
    </source>
</evidence>
<keyword evidence="5" id="KW-1185">Reference proteome</keyword>
<dbReference type="InterPro" id="IPR009057">
    <property type="entry name" value="Homeodomain-like_sf"/>
</dbReference>
<organism evidence="4 5">
    <name type="scientific">Macrococcus equipercicus</name>
    <dbReference type="NCBI Taxonomy" id="69967"/>
    <lineage>
        <taxon>Bacteria</taxon>
        <taxon>Bacillati</taxon>
        <taxon>Bacillota</taxon>
        <taxon>Bacilli</taxon>
        <taxon>Bacillales</taxon>
        <taxon>Staphylococcaceae</taxon>
        <taxon>Macrococcus</taxon>
    </lineage>
</organism>
<comment type="caution">
    <text evidence="4">The sequence shown here is derived from an EMBL/GenBank/DDBJ whole genome shotgun (WGS) entry which is preliminary data.</text>
</comment>
<dbReference type="RefSeq" id="WP_149458943.1">
    <property type="nucleotide sequence ID" value="NZ_SCWC02000003.1"/>
</dbReference>
<sequence>MRKDALENRKRIEEKAVMLFHENGVDAVSMNRISQELNIGMATLYRNFSDKAALCYQLIVNDFSDLFEQFDKIQQSSLSNKVKLQRYIDLFLTFKSDHIELLRCVEQDEKKNDFRETEIYSQLYGYFFELFNEAATFKADMLMTAMTTQSYHYQKEKRHLTNEGFREQLINLFMHEED</sequence>
<dbReference type="Gene3D" id="1.10.357.10">
    <property type="entry name" value="Tetracycline Repressor, domain 2"/>
    <property type="match status" value="1"/>
</dbReference>
<name>A0ABQ6R8U9_9STAP</name>
<evidence type="ECO:0000313" key="4">
    <source>
        <dbReference type="EMBL" id="KAA1039548.1"/>
    </source>
</evidence>
<dbReference type="SUPFAM" id="SSF46689">
    <property type="entry name" value="Homeodomain-like"/>
    <property type="match status" value="1"/>
</dbReference>
<dbReference type="Pfam" id="PF00440">
    <property type="entry name" value="TetR_N"/>
    <property type="match status" value="1"/>
</dbReference>
<dbReference type="EMBL" id="SCWC02000003">
    <property type="protein sequence ID" value="KAA1039548.1"/>
    <property type="molecule type" value="Genomic_DNA"/>
</dbReference>
<proteinExistence type="predicted"/>
<dbReference type="PROSITE" id="PS50977">
    <property type="entry name" value="HTH_TETR_2"/>
    <property type="match status" value="1"/>
</dbReference>
<dbReference type="InterPro" id="IPR050624">
    <property type="entry name" value="HTH-type_Tx_Regulator"/>
</dbReference>
<feature type="domain" description="HTH tetR-type" evidence="3">
    <location>
        <begin position="6"/>
        <end position="66"/>
    </location>
</feature>
<evidence type="ECO:0000256" key="2">
    <source>
        <dbReference type="PROSITE-ProRule" id="PRU00335"/>
    </source>
</evidence>
<evidence type="ECO:0000259" key="3">
    <source>
        <dbReference type="PROSITE" id="PS50977"/>
    </source>
</evidence>
<reference evidence="4 5" key="1">
    <citation type="submission" date="2019-09" db="EMBL/GenBank/DDBJ databases">
        <authorList>
            <person name="Mazhar S."/>
            <person name="Altermann E."/>
            <person name="Hill C."/>
            <person name="Mcauliffe O."/>
        </authorList>
    </citation>
    <scope>NUCLEOTIDE SEQUENCE [LARGE SCALE GENOMIC DNA]</scope>
    <source>
        <strain evidence="4 5">ATCC 51831</strain>
    </source>
</reference>
<accession>A0ABQ6R8U9</accession>
<dbReference type="InterPro" id="IPR001647">
    <property type="entry name" value="HTH_TetR"/>
</dbReference>
<keyword evidence="1 2" id="KW-0238">DNA-binding</keyword>
<feature type="DNA-binding region" description="H-T-H motif" evidence="2">
    <location>
        <begin position="29"/>
        <end position="48"/>
    </location>
</feature>
<gene>
    <name evidence="4" type="ORF">ERX35_005575</name>
</gene>
<protein>
    <submittedName>
        <fullName evidence="4">TetR/AcrR family transcriptional regulator</fullName>
    </submittedName>
</protein>
<dbReference type="PANTHER" id="PTHR43479">
    <property type="entry name" value="ACREF/ENVCD OPERON REPRESSOR-RELATED"/>
    <property type="match status" value="1"/>
</dbReference>
<dbReference type="Proteomes" id="UP000295735">
    <property type="component" value="Unassembled WGS sequence"/>
</dbReference>
<evidence type="ECO:0000313" key="5">
    <source>
        <dbReference type="Proteomes" id="UP000295735"/>
    </source>
</evidence>
<dbReference type="PANTHER" id="PTHR43479:SF11">
    <property type="entry name" value="ACREF_ENVCD OPERON REPRESSOR-RELATED"/>
    <property type="match status" value="1"/>
</dbReference>